<protein>
    <submittedName>
        <fullName evidence="2">Uncharacterized protein</fullName>
    </submittedName>
</protein>
<gene>
    <name evidence="2" type="ORF">KGA66_26435</name>
</gene>
<organism evidence="2 3">
    <name type="scientific">Actinocrinis puniceicyclus</name>
    <dbReference type="NCBI Taxonomy" id="977794"/>
    <lineage>
        <taxon>Bacteria</taxon>
        <taxon>Bacillati</taxon>
        <taxon>Actinomycetota</taxon>
        <taxon>Actinomycetes</taxon>
        <taxon>Catenulisporales</taxon>
        <taxon>Actinospicaceae</taxon>
        <taxon>Actinocrinis</taxon>
    </lineage>
</organism>
<name>A0A8J7WWX8_9ACTN</name>
<evidence type="ECO:0000313" key="3">
    <source>
        <dbReference type="Proteomes" id="UP000677913"/>
    </source>
</evidence>
<evidence type="ECO:0000256" key="1">
    <source>
        <dbReference type="SAM" id="MobiDB-lite"/>
    </source>
</evidence>
<dbReference type="RefSeq" id="WP_211471839.1">
    <property type="nucleotide sequence ID" value="NZ_JAGSXH010000169.1"/>
</dbReference>
<feature type="compositionally biased region" description="Low complexity" evidence="1">
    <location>
        <begin position="324"/>
        <end position="339"/>
    </location>
</feature>
<comment type="caution">
    <text evidence="2">The sequence shown here is derived from an EMBL/GenBank/DDBJ whole genome shotgun (WGS) entry which is preliminary data.</text>
</comment>
<proteinExistence type="predicted"/>
<reference evidence="2" key="1">
    <citation type="submission" date="2021-04" db="EMBL/GenBank/DDBJ databases">
        <title>Genome based classification of Actinospica acidithermotolerans sp. nov., an actinobacterium isolated from an Indonesian hot spring.</title>
        <authorList>
            <person name="Kusuma A.B."/>
            <person name="Putra K.E."/>
            <person name="Nafisah S."/>
            <person name="Loh J."/>
            <person name="Nouioui I."/>
            <person name="Goodfellow M."/>
        </authorList>
    </citation>
    <scope>NUCLEOTIDE SEQUENCE</scope>
    <source>
        <strain evidence="2">DSM 45618</strain>
    </source>
</reference>
<evidence type="ECO:0000313" key="2">
    <source>
        <dbReference type="EMBL" id="MBS2966604.1"/>
    </source>
</evidence>
<feature type="region of interest" description="Disordered" evidence="1">
    <location>
        <begin position="314"/>
        <end position="342"/>
    </location>
</feature>
<keyword evidence="3" id="KW-1185">Reference proteome</keyword>
<dbReference type="AlphaFoldDB" id="A0A8J7WWX8"/>
<accession>A0A8J7WWX8</accession>
<sequence length="503" mass="55202">MWIGYRSVFGVDWKEANRGPEIAAERTARWLAREGFDAGFEASPGRYRVGGGAVLTQTEAAAPGRFKAVRYRLKEAPRAGVHWYTSLTFVSLSRRADKELREHGYFLIEVSARPADPATTIDDRVRTPDLTGLVLDAVTATDGPARLTTSPQPVTARLVDDLINVLCDPGRRMPAVVAVPGDGDDPRAWRERFTEATRYLHGIASLYLLDDESGHKLNNEFEYHWTTAALRTFHPLVDPASREDGERHPVLKGDRLETEMDAVQAILTHRIRQATAAAPLPEPLAEVGDALFQANEQQRALAAQQRRLARRLQPCGPDGAVAQDASAESEADAAAASEPEPSPFDLLIDSFGDFPNLMITAEEGAMRALGQHKDAATFAAKAREALAALDSYVALRRSGDWDGGGFRMYCEHSRHGGRIYPATQVAAQESDTVRQDPRMAEQRRFRVPKSVSEAGYAEFWAHVKIGSSGQVAPRLHYLDDTSGPTGCVIVGYIGHHLKNTRSS</sequence>
<dbReference type="EMBL" id="JAGSXH010000169">
    <property type="protein sequence ID" value="MBS2966604.1"/>
    <property type="molecule type" value="Genomic_DNA"/>
</dbReference>
<dbReference type="Proteomes" id="UP000677913">
    <property type="component" value="Unassembled WGS sequence"/>
</dbReference>